<accession>A0A3S3PAK1</accession>
<dbReference type="PROSITE" id="PS00041">
    <property type="entry name" value="HTH_ARAC_FAMILY_1"/>
    <property type="match status" value="1"/>
</dbReference>
<comment type="caution">
    <text evidence="18">The sequence shown here is derived from an EMBL/GenBank/DDBJ whole genome shotgun (WGS) entry which is preliminary data.</text>
</comment>
<dbReference type="InterPro" id="IPR001789">
    <property type="entry name" value="Sig_transdc_resp-reg_receiver"/>
</dbReference>
<dbReference type="OrthoDB" id="9809670at2"/>
<dbReference type="CDD" id="cd17574">
    <property type="entry name" value="REC_OmpR"/>
    <property type="match status" value="1"/>
</dbReference>
<reference evidence="18 19" key="1">
    <citation type="submission" date="2018-06" db="EMBL/GenBank/DDBJ databases">
        <title>Pedobacter endophyticus sp. nov., an endophytic bacterium isolated from a leaf of Triticum aestivum.</title>
        <authorList>
            <person name="Zhang L."/>
        </authorList>
    </citation>
    <scope>NUCLEOTIDE SEQUENCE [LARGE SCALE GENOMIC DNA]</scope>
    <source>
        <strain evidence="18 19">CM134L-2</strain>
    </source>
</reference>
<dbReference type="SUPFAM" id="SSF101898">
    <property type="entry name" value="NHL repeat"/>
    <property type="match status" value="1"/>
</dbReference>
<feature type="domain" description="Response regulatory" evidence="17">
    <location>
        <begin position="1099"/>
        <end position="1214"/>
    </location>
</feature>
<dbReference type="Pfam" id="PF07494">
    <property type="entry name" value="Reg_prop"/>
    <property type="match status" value="5"/>
</dbReference>
<evidence type="ECO:0000256" key="9">
    <source>
        <dbReference type="ARBA" id="ARBA00023015"/>
    </source>
</evidence>
<dbReference type="GO" id="GO:0000155">
    <property type="term" value="F:phosphorelay sensor kinase activity"/>
    <property type="evidence" value="ECO:0007669"/>
    <property type="project" value="InterPro"/>
</dbReference>
<dbReference type="PRINTS" id="PR00344">
    <property type="entry name" value="BCTRLSENSOR"/>
</dbReference>
<dbReference type="GO" id="GO:0005524">
    <property type="term" value="F:ATP binding"/>
    <property type="evidence" value="ECO:0007669"/>
    <property type="project" value="UniProtKB-KW"/>
</dbReference>
<evidence type="ECO:0000256" key="14">
    <source>
        <dbReference type="SAM" id="SignalP"/>
    </source>
</evidence>
<evidence type="ECO:0000256" key="1">
    <source>
        <dbReference type="ARBA" id="ARBA00000085"/>
    </source>
</evidence>
<dbReference type="Pfam" id="PF07495">
    <property type="entry name" value="Y_Y_Y"/>
    <property type="match status" value="1"/>
</dbReference>
<dbReference type="InterPro" id="IPR018062">
    <property type="entry name" value="HTH_AraC-typ_CS"/>
</dbReference>
<dbReference type="InterPro" id="IPR005467">
    <property type="entry name" value="His_kinase_dom"/>
</dbReference>
<dbReference type="Gene3D" id="3.40.50.2300">
    <property type="match status" value="1"/>
</dbReference>
<evidence type="ECO:0000259" key="16">
    <source>
        <dbReference type="PROSITE" id="PS50109"/>
    </source>
</evidence>
<evidence type="ECO:0000256" key="4">
    <source>
        <dbReference type="ARBA" id="ARBA00022679"/>
    </source>
</evidence>
<keyword evidence="10" id="KW-0238">DNA-binding</keyword>
<name>A0A3S3PAK1_9SPHI</name>
<dbReference type="PANTHER" id="PTHR43547:SF2">
    <property type="entry name" value="HYBRID SIGNAL TRANSDUCTION HISTIDINE KINASE C"/>
    <property type="match status" value="1"/>
</dbReference>
<dbReference type="SMART" id="SM00448">
    <property type="entry name" value="REC"/>
    <property type="match status" value="1"/>
</dbReference>
<keyword evidence="6 18" id="KW-0418">Kinase</keyword>
<dbReference type="Gene3D" id="2.130.10.10">
    <property type="entry name" value="YVTN repeat-like/Quinoprotein amine dehydrogenase"/>
    <property type="match status" value="2"/>
</dbReference>
<dbReference type="InterPro" id="IPR036097">
    <property type="entry name" value="HisK_dim/P_sf"/>
</dbReference>
<keyword evidence="8" id="KW-0902">Two-component regulatory system</keyword>
<keyword evidence="13" id="KW-1133">Transmembrane helix</keyword>
<evidence type="ECO:0000313" key="18">
    <source>
        <dbReference type="EMBL" id="RWU05080.1"/>
    </source>
</evidence>
<dbReference type="Pfam" id="PF12833">
    <property type="entry name" value="HTH_18"/>
    <property type="match status" value="1"/>
</dbReference>
<dbReference type="Pfam" id="PF00072">
    <property type="entry name" value="Response_reg"/>
    <property type="match status" value="1"/>
</dbReference>
<keyword evidence="3 12" id="KW-0597">Phosphoprotein</keyword>
<evidence type="ECO:0000256" key="8">
    <source>
        <dbReference type="ARBA" id="ARBA00023012"/>
    </source>
</evidence>
<evidence type="ECO:0000259" key="15">
    <source>
        <dbReference type="PROSITE" id="PS01124"/>
    </source>
</evidence>
<dbReference type="Gene3D" id="3.30.565.10">
    <property type="entry name" value="Histidine kinase-like ATPase, C-terminal domain"/>
    <property type="match status" value="1"/>
</dbReference>
<keyword evidence="13" id="KW-0472">Membrane</keyword>
<dbReference type="GO" id="GO:0043565">
    <property type="term" value="F:sequence-specific DNA binding"/>
    <property type="evidence" value="ECO:0007669"/>
    <property type="project" value="InterPro"/>
</dbReference>
<evidence type="ECO:0000256" key="7">
    <source>
        <dbReference type="ARBA" id="ARBA00022840"/>
    </source>
</evidence>
<dbReference type="FunFam" id="3.30.565.10:FF:000037">
    <property type="entry name" value="Hybrid sensor histidine kinase/response regulator"/>
    <property type="match status" value="1"/>
</dbReference>
<protein>
    <recommendedName>
        <fullName evidence="2">histidine kinase</fullName>
        <ecNumber evidence="2">2.7.13.3</ecNumber>
    </recommendedName>
</protein>
<keyword evidence="5" id="KW-0547">Nucleotide-binding</keyword>
<dbReference type="PROSITE" id="PS50110">
    <property type="entry name" value="RESPONSE_REGULATORY"/>
    <property type="match status" value="1"/>
</dbReference>
<dbReference type="SUPFAM" id="SSF47384">
    <property type="entry name" value="Homodimeric domain of signal transducing histidine kinase"/>
    <property type="match status" value="1"/>
</dbReference>
<feature type="domain" description="HTH araC/xylS-type" evidence="15">
    <location>
        <begin position="1246"/>
        <end position="1345"/>
    </location>
</feature>
<dbReference type="Pfam" id="PF00512">
    <property type="entry name" value="HisKA"/>
    <property type="match status" value="1"/>
</dbReference>
<dbReference type="Gene3D" id="1.10.10.60">
    <property type="entry name" value="Homeodomain-like"/>
    <property type="match status" value="1"/>
</dbReference>
<dbReference type="SUPFAM" id="SSF52172">
    <property type="entry name" value="CheY-like"/>
    <property type="match status" value="1"/>
</dbReference>
<evidence type="ECO:0000259" key="17">
    <source>
        <dbReference type="PROSITE" id="PS50110"/>
    </source>
</evidence>
<dbReference type="PANTHER" id="PTHR43547">
    <property type="entry name" value="TWO-COMPONENT HISTIDINE KINASE"/>
    <property type="match status" value="1"/>
</dbReference>
<dbReference type="PROSITE" id="PS50109">
    <property type="entry name" value="HIS_KIN"/>
    <property type="match status" value="1"/>
</dbReference>
<feature type="chain" id="PRO_5018781090" description="histidine kinase" evidence="14">
    <location>
        <begin position="23"/>
        <end position="1351"/>
    </location>
</feature>
<dbReference type="InterPro" id="IPR018060">
    <property type="entry name" value="HTH_AraC"/>
</dbReference>
<dbReference type="InterPro" id="IPR003661">
    <property type="entry name" value="HisK_dim/P_dom"/>
</dbReference>
<feature type="modified residue" description="4-aspartylphosphate" evidence="12">
    <location>
        <position position="1147"/>
    </location>
</feature>
<evidence type="ECO:0000256" key="2">
    <source>
        <dbReference type="ARBA" id="ARBA00012438"/>
    </source>
</evidence>
<dbReference type="CDD" id="cd00082">
    <property type="entry name" value="HisKA"/>
    <property type="match status" value="1"/>
</dbReference>
<dbReference type="InterPro" id="IPR003594">
    <property type="entry name" value="HATPase_dom"/>
</dbReference>
<evidence type="ECO:0000256" key="3">
    <source>
        <dbReference type="ARBA" id="ARBA00022553"/>
    </source>
</evidence>
<dbReference type="SMART" id="SM00342">
    <property type="entry name" value="HTH_ARAC"/>
    <property type="match status" value="1"/>
</dbReference>
<dbReference type="Gene3D" id="2.60.40.10">
    <property type="entry name" value="Immunoglobulins"/>
    <property type="match status" value="1"/>
</dbReference>
<feature type="transmembrane region" description="Helical" evidence="13">
    <location>
        <begin position="794"/>
        <end position="816"/>
    </location>
</feature>
<dbReference type="RefSeq" id="WP_113648826.1">
    <property type="nucleotide sequence ID" value="NZ_QMHN01000006.1"/>
</dbReference>
<evidence type="ECO:0000313" key="19">
    <source>
        <dbReference type="Proteomes" id="UP000284120"/>
    </source>
</evidence>
<keyword evidence="9" id="KW-0805">Transcription regulation</keyword>
<dbReference type="InterPro" id="IPR011006">
    <property type="entry name" value="CheY-like_superfamily"/>
</dbReference>
<proteinExistence type="predicted"/>
<dbReference type="FunFam" id="1.10.287.130:FF:000045">
    <property type="entry name" value="Two-component system sensor histidine kinase/response regulator"/>
    <property type="match status" value="1"/>
</dbReference>
<keyword evidence="4" id="KW-0808">Transferase</keyword>
<evidence type="ECO:0000256" key="10">
    <source>
        <dbReference type="ARBA" id="ARBA00023125"/>
    </source>
</evidence>
<organism evidence="18 19">
    <name type="scientific">Pedobacter chitinilyticus</name>
    <dbReference type="NCBI Taxonomy" id="2233776"/>
    <lineage>
        <taxon>Bacteria</taxon>
        <taxon>Pseudomonadati</taxon>
        <taxon>Bacteroidota</taxon>
        <taxon>Sphingobacteriia</taxon>
        <taxon>Sphingobacteriales</taxon>
        <taxon>Sphingobacteriaceae</taxon>
        <taxon>Pedobacter</taxon>
    </lineage>
</organism>
<dbReference type="EC" id="2.7.13.3" evidence="2"/>
<feature type="signal peptide" evidence="14">
    <location>
        <begin position="1"/>
        <end position="22"/>
    </location>
</feature>
<dbReference type="SMART" id="SM00388">
    <property type="entry name" value="HisKA"/>
    <property type="match status" value="1"/>
</dbReference>
<evidence type="ECO:0000256" key="6">
    <source>
        <dbReference type="ARBA" id="ARBA00022777"/>
    </source>
</evidence>
<keyword evidence="7" id="KW-0067">ATP-binding</keyword>
<comment type="catalytic activity">
    <reaction evidence="1">
        <text>ATP + protein L-histidine = ADP + protein N-phospho-L-histidine.</text>
        <dbReference type="EC" id="2.7.13.3"/>
    </reaction>
</comment>
<dbReference type="InterPro" id="IPR009057">
    <property type="entry name" value="Homeodomain-like_sf"/>
</dbReference>
<dbReference type="CDD" id="cd00075">
    <property type="entry name" value="HATPase"/>
    <property type="match status" value="1"/>
</dbReference>
<dbReference type="SUPFAM" id="SSF55874">
    <property type="entry name" value="ATPase domain of HSP90 chaperone/DNA topoisomerase II/histidine kinase"/>
    <property type="match status" value="1"/>
</dbReference>
<dbReference type="InterPro" id="IPR013783">
    <property type="entry name" value="Ig-like_fold"/>
</dbReference>
<dbReference type="FunFam" id="2.60.40.10:FF:000791">
    <property type="entry name" value="Two-component system sensor histidine kinase/response regulator"/>
    <property type="match status" value="1"/>
</dbReference>
<dbReference type="Proteomes" id="UP000284120">
    <property type="component" value="Unassembled WGS sequence"/>
</dbReference>
<gene>
    <name evidence="18" type="ORF">DPV69_18130</name>
</gene>
<dbReference type="Pfam" id="PF02518">
    <property type="entry name" value="HATPase_c"/>
    <property type="match status" value="1"/>
</dbReference>
<evidence type="ECO:0000256" key="5">
    <source>
        <dbReference type="ARBA" id="ARBA00022741"/>
    </source>
</evidence>
<dbReference type="InterPro" id="IPR036890">
    <property type="entry name" value="HATPase_C_sf"/>
</dbReference>
<dbReference type="PROSITE" id="PS01124">
    <property type="entry name" value="HTH_ARAC_FAMILY_2"/>
    <property type="match status" value="1"/>
</dbReference>
<dbReference type="InterPro" id="IPR004358">
    <property type="entry name" value="Sig_transdc_His_kin-like_C"/>
</dbReference>
<dbReference type="InterPro" id="IPR015943">
    <property type="entry name" value="WD40/YVTN_repeat-like_dom_sf"/>
</dbReference>
<evidence type="ECO:0000256" key="11">
    <source>
        <dbReference type="ARBA" id="ARBA00023163"/>
    </source>
</evidence>
<dbReference type="GO" id="GO:0003700">
    <property type="term" value="F:DNA-binding transcription factor activity"/>
    <property type="evidence" value="ECO:0007669"/>
    <property type="project" value="InterPro"/>
</dbReference>
<keyword evidence="11" id="KW-0804">Transcription</keyword>
<keyword evidence="14" id="KW-0732">Signal</keyword>
<keyword evidence="13" id="KW-0812">Transmembrane</keyword>
<dbReference type="InterPro" id="IPR011123">
    <property type="entry name" value="Y_Y_Y"/>
</dbReference>
<keyword evidence="19" id="KW-1185">Reference proteome</keyword>
<evidence type="ECO:0000256" key="13">
    <source>
        <dbReference type="SAM" id="Phobius"/>
    </source>
</evidence>
<dbReference type="SUPFAM" id="SSF46689">
    <property type="entry name" value="Homeodomain-like"/>
    <property type="match status" value="1"/>
</dbReference>
<dbReference type="SMART" id="SM00387">
    <property type="entry name" value="HATPase_c"/>
    <property type="match status" value="1"/>
</dbReference>
<sequence length="1351" mass="152639">MRFKTFVGIFFLLFFSSSFFYAKAQRDLHFFSRTVEDGLSQNSVMAIAQDSTGLIWLGTRQGINRYDGYHFKNYSKSNTEGRRNEQEEITSLITDYTGTLWAGTTTGLQKYNLKKDKFENVAQLNEPIELLYQDDEKNLWVGTHSGLKLLTNSNRHTFSTFLFSKKADDPVNNIYALCKDKNGHIWIGTADGLIQATYQKGVFNFKRINFLKQATNGYITAVAKDKDQNTWLGTANGLYVLNNNGQLFKTFFHTEGNKNSLVHNDIREIMPDEDGTMWIGTQNGLSIFNPRTGLFTNYQHNPETTGSISHNSIHHLFKDRNKNIWIGTYFGGVNVIYPVSTKFKVYRNGKSSSSISGNVVSAIAEGRQSQLWVGTEGAGINLFNKTSNSFSSYKHDPGNPSSISSNLVKILVRDKYHDSNIAIGTHRGIINILNTSTGKFQRIENVKDTKGTIGSAEIIALAYDSNGILWIGSLNGITTLQSKNGLYPNITTRSPLNNVLKNKGILNLFADSKNNLWIGTSTGLYRYQLSNKKLSSFNEANHPDSLQSDYINCVAEAANGDILIGTNSGGLSIYNIKLNSFKTYSEANGLINDNVLGVVEDNSGNLWISTTNGLSEFNPKTKRFRSYTKSDGLAGNEFNNRSYFKDSQGEIFFGGINGLTSFYPAEIQSNNYVSPLVLTSLRLFNKPVSVDDENGILKNNLNLAEKLDFNYDQNNFTLEFSLLNYVKSDKNKYAYKLEGYDKDWKYDSTPIASYTNLPPGNYRFVVKGINNDGIPGSAVRTLKIHINPAPWLSWWAYLCYVIILFSILFLTLRYFFIRALLKRTENVQQMKLKFFTHVSHEIRTPLTLILGPLESLLKNTTDQPEIHKQIIPIKNNADRLLKLVTELMDFRKMETGNLKLHLAQYDIIQFVQQMFEVFKDLALSKNISYHIEVPTSPIRIWMDSVQMEKVFFNLLSNAFKFTNNNGTISLVVTETDQKVIIQIRDNGIGIPESSKNKLFSDFFQIDNPGSDHIGSGIGLALTKSIIVAHGGEISIESVQQTPEQAGDTKFTVTLKKGQLAINEDYEGTNTATTNRIYKVDAQYDTQPLTNETPISFSETVLIVEDNPEIRQMLYHLLHSHYNVIEAENGQKGWETATELLPDLVICDVMMPIMNGLKLCSDLKTDDRTSHIPIILLTAMDSHLQQVDGLETGADIYITKPFSTELLLLNVRNLLQARKVMRKKFTEEVNLKPQDITINKTDHDFMLKVIQFIDDKMADQHFVVQDLANEVGMSQPVLYKKIRAITDLSVNDFIKSIRLKKAASLLATNQYNISEVSYLVGFNDAKYFSREFKKQFGHTPKSYLKTINQNPE</sequence>
<dbReference type="SUPFAM" id="SSF63829">
    <property type="entry name" value="Calcium-dependent phosphotriesterase"/>
    <property type="match status" value="2"/>
</dbReference>
<evidence type="ECO:0000256" key="12">
    <source>
        <dbReference type="PROSITE-ProRule" id="PRU00169"/>
    </source>
</evidence>
<dbReference type="InterPro" id="IPR011110">
    <property type="entry name" value="Reg_prop"/>
</dbReference>
<dbReference type="EMBL" id="SAYW01000006">
    <property type="protein sequence ID" value="RWU05080.1"/>
    <property type="molecule type" value="Genomic_DNA"/>
</dbReference>
<feature type="domain" description="Histidine kinase" evidence="16">
    <location>
        <begin position="837"/>
        <end position="1058"/>
    </location>
</feature>
<dbReference type="Gene3D" id="1.10.287.130">
    <property type="match status" value="1"/>
</dbReference>